<dbReference type="AlphaFoldDB" id="T0L5T0"/>
<name>T0L5T0_9MICR</name>
<keyword evidence="2" id="KW-1185">Reference proteome</keyword>
<accession>T0L5T0</accession>
<protein>
    <submittedName>
        <fullName evidence="1">Uncharacterized protein</fullName>
    </submittedName>
</protein>
<dbReference type="EMBL" id="KE647336">
    <property type="protein sequence ID" value="EQB60023.1"/>
    <property type="molecule type" value="Genomic_DNA"/>
</dbReference>
<sequence>MGDRLLIDEIYSDKIRDIYFQLSEKPIRFNFVNLRNCKPYTLPLHIYSEKELLDIINDWKDKFDKKKHKNNKVNILDPNEYTNEVKSFDTKILTDYIHHLYNPKDIYNKWNVPTNLLDDFKKYIGVIVFKLFSSNDDLFIEGHLNSLSIAICYCFERQKNEIIFLYELLVNKNEKNLKQLQPNILNLKQGSNKYIENIKMFIEDAIMKFIGAAKKKILMHIFNIPENTQNVHTNNYWMYVLKDHLGLDVVGEKPKLLGIDEFNGKMELGLQSFFEIFTPEWLISELTNLINDDSELVCKISEFLYHSDIQNKKLFVECEDEDILFTKSVTTEFCKYFLKDIEIIEID</sequence>
<evidence type="ECO:0000313" key="1">
    <source>
        <dbReference type="EMBL" id="EQB60023.1"/>
    </source>
</evidence>
<gene>
    <name evidence="1" type="ORF">NAPIS_ORF02404</name>
</gene>
<evidence type="ECO:0000313" key="2">
    <source>
        <dbReference type="Proteomes" id="UP000053780"/>
    </source>
</evidence>
<dbReference type="Proteomes" id="UP000053780">
    <property type="component" value="Unassembled WGS sequence"/>
</dbReference>
<dbReference type="OrthoDB" id="2192264at2759"/>
<dbReference type="HOGENOM" id="CLU_068302_0_0_1"/>
<organism evidence="1 2">
    <name type="scientific">Vairimorpha apis BRL 01</name>
    <dbReference type="NCBI Taxonomy" id="1037528"/>
    <lineage>
        <taxon>Eukaryota</taxon>
        <taxon>Fungi</taxon>
        <taxon>Fungi incertae sedis</taxon>
        <taxon>Microsporidia</taxon>
        <taxon>Nosematidae</taxon>
        <taxon>Vairimorpha</taxon>
    </lineage>
</organism>
<proteinExistence type="predicted"/>
<dbReference type="VEuPathDB" id="MicrosporidiaDB:NAPIS_ORF02404"/>
<reference evidence="1 2" key="1">
    <citation type="journal article" date="2013" name="BMC Genomics">
        <title>Genome sequencing and comparative genomics of honey bee microsporidia, Nosema apis reveal novel insights into host-parasite interactions.</title>
        <authorList>
            <person name="Chen Yp."/>
            <person name="Pettis J.S."/>
            <person name="Zhao Y."/>
            <person name="Liu X."/>
            <person name="Tallon L.J."/>
            <person name="Sadzewicz L.D."/>
            <person name="Li R."/>
            <person name="Zheng H."/>
            <person name="Huang S."/>
            <person name="Zhang X."/>
            <person name="Hamilton M.C."/>
            <person name="Pernal S.F."/>
            <person name="Melathopoulos A.P."/>
            <person name="Yan X."/>
            <person name="Evans J.D."/>
        </authorList>
    </citation>
    <scope>NUCLEOTIDE SEQUENCE [LARGE SCALE GENOMIC DNA]</scope>
    <source>
        <strain evidence="1 2">BRL 01</strain>
    </source>
</reference>